<gene>
    <name evidence="1" type="ORF">GKJPGBOP_05887</name>
</gene>
<proteinExistence type="predicted"/>
<accession>A0A401WA18</accession>
<evidence type="ECO:0000313" key="1">
    <source>
        <dbReference type="EMBL" id="GCD46140.1"/>
    </source>
</evidence>
<protein>
    <submittedName>
        <fullName evidence="1">Uncharacterized protein</fullName>
    </submittedName>
</protein>
<name>A0A401WA18_STREY</name>
<dbReference type="RefSeq" id="WP_125056570.1">
    <property type="nucleotide sequence ID" value="NZ_BHZD01000001.1"/>
</dbReference>
<evidence type="ECO:0000313" key="2">
    <source>
        <dbReference type="Proteomes" id="UP000286746"/>
    </source>
</evidence>
<keyword evidence="2" id="KW-1185">Reference proteome</keyword>
<organism evidence="1 2">
    <name type="scientific">Streptomyces paromomycinus</name>
    <name type="common">Streptomyces rimosus subsp. paromomycinus</name>
    <dbReference type="NCBI Taxonomy" id="92743"/>
    <lineage>
        <taxon>Bacteria</taxon>
        <taxon>Bacillati</taxon>
        <taxon>Actinomycetota</taxon>
        <taxon>Actinomycetes</taxon>
        <taxon>Kitasatosporales</taxon>
        <taxon>Streptomycetaceae</taxon>
        <taxon>Streptomyces</taxon>
    </lineage>
</organism>
<reference evidence="1 2" key="1">
    <citation type="submission" date="2018-11" db="EMBL/GenBank/DDBJ databases">
        <title>Whole genome sequence of Streptomyces paromomycinus NBRC 15454(T).</title>
        <authorList>
            <person name="Komaki H."/>
            <person name="Tamura T."/>
        </authorList>
    </citation>
    <scope>NUCLEOTIDE SEQUENCE [LARGE SCALE GENOMIC DNA]</scope>
    <source>
        <strain evidence="1 2">NBRC 15454</strain>
    </source>
</reference>
<dbReference type="Proteomes" id="UP000286746">
    <property type="component" value="Unassembled WGS sequence"/>
</dbReference>
<dbReference type="AlphaFoldDB" id="A0A401WA18"/>
<dbReference type="EMBL" id="BHZD01000001">
    <property type="protein sequence ID" value="GCD46140.1"/>
    <property type="molecule type" value="Genomic_DNA"/>
</dbReference>
<comment type="caution">
    <text evidence="1">The sequence shown here is derived from an EMBL/GenBank/DDBJ whole genome shotgun (WGS) entry which is preliminary data.</text>
</comment>
<sequence>MNKTYERTENGIATKKGAQLTDTMKAALRKLYAGEVPFMGASTVRALERRGLITANTAPRSPKQGIRSLYMLTGAGRDTVREEAGARVGHVTDIHDARPAFGILYRRYQDTRSSFVRVQADNAEAAMAALTAHVGNTQYVVTSIRPE</sequence>